<gene>
    <name evidence="5" type="ORF">HYFRA_00004213</name>
</gene>
<evidence type="ECO:0000256" key="1">
    <source>
        <dbReference type="ARBA" id="ARBA00022723"/>
    </source>
</evidence>
<evidence type="ECO:0008006" key="7">
    <source>
        <dbReference type="Google" id="ProtNLM"/>
    </source>
</evidence>
<dbReference type="GO" id="GO:0046872">
    <property type="term" value="F:metal ion binding"/>
    <property type="evidence" value="ECO:0007669"/>
    <property type="project" value="UniProtKB-KW"/>
</dbReference>
<comment type="caution">
    <text evidence="5">The sequence shown here is derived from an EMBL/GenBank/DDBJ whole genome shotgun (WGS) entry which is preliminary data.</text>
</comment>
<dbReference type="SUPFAM" id="SSF51556">
    <property type="entry name" value="Metallo-dependent hydrolases"/>
    <property type="match status" value="2"/>
</dbReference>
<dbReference type="OrthoDB" id="1670005at2759"/>
<keyword evidence="6" id="KW-1185">Reference proteome</keyword>
<dbReference type="GO" id="GO:0006207">
    <property type="term" value="P:'de novo' pyrimidine nucleobase biosynthetic process"/>
    <property type="evidence" value="ECO:0007669"/>
    <property type="project" value="TreeGrafter"/>
</dbReference>
<name>A0A9N9KLG3_9HELO</name>
<evidence type="ECO:0000256" key="2">
    <source>
        <dbReference type="ARBA" id="ARBA00022801"/>
    </source>
</evidence>
<keyword evidence="1" id="KW-0479">Metal-binding</keyword>
<dbReference type="PROSITE" id="PS00482">
    <property type="entry name" value="DIHYDROOROTASE_1"/>
    <property type="match status" value="1"/>
</dbReference>
<sequence>MSLSKFNGLELPASADFHVHLRDGAMMETVVPTIKKGGVNTVYVGVVMWLSLRGLYVGELETRGWVSMFLEYYGGGDISLYIELFQKPRFNGRLNFTFSINGPRYSLGAGGKISMPNLVPPVTSSSDAMAYQARLRAIDPSINYLMTLYLHPSITPAVIRGAKAQGIVGVKSCKFLNPNHDQLPKHALSTNSIANTSNFSDPAGVTTNSSSGVISYEPFYPVFTAMEQCGMVLNLHGECPSDHDKNITILNAESSFLPTLKSLHEKFPNLKIVLEHCTTKEAVEAVKSCGPNVVGTITAHHLFLTVDDWADDAFCFCKPVAKWPSDRTALIHAALSGTGKFFLGSDSAPHPISSKKGGTGKTAAGVFTQANVTSLILDAFELAIERKLIKEEDVTKEILEGFLSGYGREFYGVKDLSGEKIVLRKGEEKIQELITGKEGVEVVPFRRGMGTWSVEWK</sequence>
<dbReference type="PANTHER" id="PTHR43137:SF1">
    <property type="entry name" value="DIHYDROOROTASE"/>
    <property type="match status" value="1"/>
</dbReference>
<accession>A0A9N9KLG3</accession>
<dbReference type="InterPro" id="IPR032466">
    <property type="entry name" value="Metal_Hydrolase"/>
</dbReference>
<evidence type="ECO:0000313" key="5">
    <source>
        <dbReference type="EMBL" id="CAG8949885.1"/>
    </source>
</evidence>
<dbReference type="InterPro" id="IPR002195">
    <property type="entry name" value="Dihydroorotase_CS"/>
</dbReference>
<dbReference type="GO" id="GO:0006221">
    <property type="term" value="P:pyrimidine nucleotide biosynthetic process"/>
    <property type="evidence" value="ECO:0007669"/>
    <property type="project" value="UniProtKB-KW"/>
</dbReference>
<dbReference type="GO" id="GO:0004151">
    <property type="term" value="F:dihydroorotase activity"/>
    <property type="evidence" value="ECO:0007669"/>
    <property type="project" value="InterPro"/>
</dbReference>
<evidence type="ECO:0000313" key="6">
    <source>
        <dbReference type="Proteomes" id="UP000696280"/>
    </source>
</evidence>
<dbReference type="AlphaFoldDB" id="A0A9N9KLG3"/>
<dbReference type="Proteomes" id="UP000696280">
    <property type="component" value="Unassembled WGS sequence"/>
</dbReference>
<proteinExistence type="predicted"/>
<keyword evidence="3" id="KW-0862">Zinc</keyword>
<dbReference type="Gene3D" id="3.20.20.140">
    <property type="entry name" value="Metal-dependent hydrolases"/>
    <property type="match status" value="2"/>
</dbReference>
<protein>
    <recommendedName>
        <fullName evidence="7">Dihydroorotase</fullName>
    </recommendedName>
</protein>
<dbReference type="EMBL" id="CAJVRL010000025">
    <property type="protein sequence ID" value="CAG8949885.1"/>
    <property type="molecule type" value="Genomic_DNA"/>
</dbReference>
<dbReference type="PROSITE" id="PS00483">
    <property type="entry name" value="DIHYDROOROTASE_2"/>
    <property type="match status" value="1"/>
</dbReference>
<reference evidence="5" key="1">
    <citation type="submission" date="2021-07" db="EMBL/GenBank/DDBJ databases">
        <authorList>
            <person name="Durling M."/>
        </authorList>
    </citation>
    <scope>NUCLEOTIDE SEQUENCE</scope>
</reference>
<evidence type="ECO:0000256" key="3">
    <source>
        <dbReference type="ARBA" id="ARBA00022833"/>
    </source>
</evidence>
<evidence type="ECO:0000256" key="4">
    <source>
        <dbReference type="ARBA" id="ARBA00022975"/>
    </source>
</evidence>
<dbReference type="InterPro" id="IPR004721">
    <property type="entry name" value="DHOdimr"/>
</dbReference>
<keyword evidence="4" id="KW-0665">Pyrimidine biosynthesis</keyword>
<keyword evidence="2" id="KW-0378">Hydrolase</keyword>
<organism evidence="5 6">
    <name type="scientific">Hymenoscyphus fraxineus</name>
    <dbReference type="NCBI Taxonomy" id="746836"/>
    <lineage>
        <taxon>Eukaryota</taxon>
        <taxon>Fungi</taxon>
        <taxon>Dikarya</taxon>
        <taxon>Ascomycota</taxon>
        <taxon>Pezizomycotina</taxon>
        <taxon>Leotiomycetes</taxon>
        <taxon>Helotiales</taxon>
        <taxon>Helotiaceae</taxon>
        <taxon>Hymenoscyphus</taxon>
    </lineage>
</organism>
<dbReference type="GO" id="GO:0005737">
    <property type="term" value="C:cytoplasm"/>
    <property type="evidence" value="ECO:0007669"/>
    <property type="project" value="TreeGrafter"/>
</dbReference>
<dbReference type="PANTHER" id="PTHR43137">
    <property type="entry name" value="DIHYDROOROTASE"/>
    <property type="match status" value="1"/>
</dbReference>